<evidence type="ECO:0000313" key="3">
    <source>
        <dbReference type="Proteomes" id="UP001501509"/>
    </source>
</evidence>
<feature type="transmembrane region" description="Helical" evidence="1">
    <location>
        <begin position="77"/>
        <end position="95"/>
    </location>
</feature>
<evidence type="ECO:0000313" key="2">
    <source>
        <dbReference type="EMBL" id="GAA2581522.1"/>
    </source>
</evidence>
<feature type="transmembrane region" description="Helical" evidence="1">
    <location>
        <begin position="12"/>
        <end position="31"/>
    </location>
</feature>
<organism evidence="2 3">
    <name type="scientific">Actinomadura fulvescens</name>
    <dbReference type="NCBI Taxonomy" id="46160"/>
    <lineage>
        <taxon>Bacteria</taxon>
        <taxon>Bacillati</taxon>
        <taxon>Actinomycetota</taxon>
        <taxon>Actinomycetes</taxon>
        <taxon>Streptosporangiales</taxon>
        <taxon>Thermomonosporaceae</taxon>
        <taxon>Actinomadura</taxon>
    </lineage>
</organism>
<keyword evidence="1" id="KW-0812">Transmembrane</keyword>
<keyword evidence="1" id="KW-1133">Transmembrane helix</keyword>
<accession>A0ABN3PGX4</accession>
<proteinExistence type="predicted"/>
<gene>
    <name evidence="2" type="ORF">GCM10010411_12690</name>
</gene>
<sequence length="145" mass="16141">MVPTLFGRIQTRWFLLAVVGGVVTALVTPVLPAGGPLGQRYQATFLVLVTVAVLGTGWEIIYHFLMQWRWEKDWPTLFGLLTLVPEGILVGALAINDSIPRLPGPVPASAFIIHFLIVWITVWAVANGPMRVPFIRWRFRGGRLV</sequence>
<reference evidence="2 3" key="1">
    <citation type="journal article" date="2019" name="Int. J. Syst. Evol. Microbiol.">
        <title>The Global Catalogue of Microorganisms (GCM) 10K type strain sequencing project: providing services to taxonomists for standard genome sequencing and annotation.</title>
        <authorList>
            <consortium name="The Broad Institute Genomics Platform"/>
            <consortium name="The Broad Institute Genome Sequencing Center for Infectious Disease"/>
            <person name="Wu L."/>
            <person name="Ma J."/>
        </authorList>
    </citation>
    <scope>NUCLEOTIDE SEQUENCE [LARGE SCALE GENOMIC DNA]</scope>
    <source>
        <strain evidence="2 3">JCM 6833</strain>
    </source>
</reference>
<evidence type="ECO:0000256" key="1">
    <source>
        <dbReference type="SAM" id="Phobius"/>
    </source>
</evidence>
<feature type="transmembrane region" description="Helical" evidence="1">
    <location>
        <begin position="43"/>
        <end position="65"/>
    </location>
</feature>
<dbReference type="EMBL" id="BAAATD010000001">
    <property type="protein sequence ID" value="GAA2581522.1"/>
    <property type="molecule type" value="Genomic_DNA"/>
</dbReference>
<comment type="caution">
    <text evidence="2">The sequence shown here is derived from an EMBL/GenBank/DDBJ whole genome shotgun (WGS) entry which is preliminary data.</text>
</comment>
<feature type="transmembrane region" description="Helical" evidence="1">
    <location>
        <begin position="107"/>
        <end position="126"/>
    </location>
</feature>
<name>A0ABN3PGX4_9ACTN</name>
<keyword evidence="3" id="KW-1185">Reference proteome</keyword>
<dbReference type="RefSeq" id="WP_344538505.1">
    <property type="nucleotide sequence ID" value="NZ_BAAATD010000001.1"/>
</dbReference>
<dbReference type="Proteomes" id="UP001501509">
    <property type="component" value="Unassembled WGS sequence"/>
</dbReference>
<protein>
    <submittedName>
        <fullName evidence="2">Uncharacterized protein</fullName>
    </submittedName>
</protein>
<keyword evidence="1" id="KW-0472">Membrane</keyword>